<evidence type="ECO:0000256" key="2">
    <source>
        <dbReference type="ARBA" id="ARBA00023002"/>
    </source>
</evidence>
<dbReference type="GO" id="GO:0016616">
    <property type="term" value="F:oxidoreductase activity, acting on the CH-OH group of donors, NAD or NADP as acceptor"/>
    <property type="evidence" value="ECO:0007669"/>
    <property type="project" value="TreeGrafter"/>
</dbReference>
<evidence type="ECO:0000313" key="3">
    <source>
        <dbReference type="EMBL" id="RHW26352.1"/>
    </source>
</evidence>
<dbReference type="Gene3D" id="3.40.50.720">
    <property type="entry name" value="NAD(P)-binding Rossmann-like Domain"/>
    <property type="match status" value="1"/>
</dbReference>
<dbReference type="EMBL" id="QXGH01000018">
    <property type="protein sequence ID" value="RHW26352.1"/>
    <property type="molecule type" value="Genomic_DNA"/>
</dbReference>
<dbReference type="Proteomes" id="UP000283644">
    <property type="component" value="Unassembled WGS sequence"/>
</dbReference>
<reference evidence="3 4" key="1">
    <citation type="submission" date="2018-09" db="EMBL/GenBank/DDBJ databases">
        <title>Genome sequencing of Nocardioides immobilis CCTCC AB 2017083 for comparison to Nocardioides silvaticus.</title>
        <authorList>
            <person name="Li C."/>
            <person name="Wang G."/>
        </authorList>
    </citation>
    <scope>NUCLEOTIDE SEQUENCE [LARGE SCALE GENOMIC DNA]</scope>
    <source>
        <strain evidence="3 4">CCTCC AB 2017083</strain>
    </source>
</reference>
<evidence type="ECO:0000256" key="1">
    <source>
        <dbReference type="ARBA" id="ARBA00006484"/>
    </source>
</evidence>
<keyword evidence="2" id="KW-0560">Oxidoreductase</keyword>
<dbReference type="InterPro" id="IPR002347">
    <property type="entry name" value="SDR_fam"/>
</dbReference>
<accession>A0A417Y120</accession>
<dbReference type="FunFam" id="3.40.50.720:FF:000084">
    <property type="entry name" value="Short-chain dehydrogenase reductase"/>
    <property type="match status" value="1"/>
</dbReference>
<dbReference type="NCBIfam" id="NF005559">
    <property type="entry name" value="PRK07231.1"/>
    <property type="match status" value="1"/>
</dbReference>
<comment type="similarity">
    <text evidence="1">Belongs to the short-chain dehydrogenases/reductases (SDR) family.</text>
</comment>
<dbReference type="PRINTS" id="PR00081">
    <property type="entry name" value="GDHRDH"/>
</dbReference>
<organism evidence="3 4">
    <name type="scientific">Nocardioides immobilis</name>
    <dbReference type="NCBI Taxonomy" id="2049295"/>
    <lineage>
        <taxon>Bacteria</taxon>
        <taxon>Bacillati</taxon>
        <taxon>Actinomycetota</taxon>
        <taxon>Actinomycetes</taxon>
        <taxon>Propionibacteriales</taxon>
        <taxon>Nocardioidaceae</taxon>
        <taxon>Nocardioides</taxon>
    </lineage>
</organism>
<dbReference type="InterPro" id="IPR036291">
    <property type="entry name" value="NAD(P)-bd_dom_sf"/>
</dbReference>
<name>A0A417Y120_9ACTN</name>
<sequence>MQIEHFATSRTLPELTDLRSRTAIVTGGSRGIGRGIAERLHEAGASIVVAGRDLASAQRLVDMLDDRRTDSALAAQVDVTDEGLVAAMVSAAVERFGGVDVMVNNAGAFPIGRIVDIDLPTFRTSIDVNLIGTFLCTRAAARVMIEQERGGSIINVTSIAGMHRAQLGLAHYDASKHGAWGFTRTAAWELAPHHIRVNAIAPGPIKTDASGYGEVEVSDEMRENAKGMAARVPMGRFGEPDEVGRVALFLASDLSSYMTGAHIAVDGGVLLS</sequence>
<dbReference type="Pfam" id="PF13561">
    <property type="entry name" value="adh_short_C2"/>
    <property type="match status" value="1"/>
</dbReference>
<proteinExistence type="inferred from homology"/>
<dbReference type="AlphaFoldDB" id="A0A417Y120"/>
<dbReference type="PANTHER" id="PTHR42760">
    <property type="entry name" value="SHORT-CHAIN DEHYDROGENASES/REDUCTASES FAMILY MEMBER"/>
    <property type="match status" value="1"/>
</dbReference>
<protein>
    <submittedName>
        <fullName evidence="3">SDR family oxidoreductase</fullName>
    </submittedName>
</protein>
<dbReference type="PANTHER" id="PTHR42760:SF40">
    <property type="entry name" value="3-OXOACYL-[ACYL-CARRIER-PROTEIN] REDUCTASE, CHLOROPLASTIC"/>
    <property type="match status" value="1"/>
</dbReference>
<dbReference type="PRINTS" id="PR00080">
    <property type="entry name" value="SDRFAMILY"/>
</dbReference>
<dbReference type="SUPFAM" id="SSF51735">
    <property type="entry name" value="NAD(P)-binding Rossmann-fold domains"/>
    <property type="match status" value="1"/>
</dbReference>
<keyword evidence="4" id="KW-1185">Reference proteome</keyword>
<comment type="caution">
    <text evidence="3">The sequence shown here is derived from an EMBL/GenBank/DDBJ whole genome shotgun (WGS) entry which is preliminary data.</text>
</comment>
<dbReference type="GO" id="GO:0030497">
    <property type="term" value="P:fatty acid elongation"/>
    <property type="evidence" value="ECO:0007669"/>
    <property type="project" value="TreeGrafter"/>
</dbReference>
<gene>
    <name evidence="3" type="ORF">D0Z08_14805</name>
</gene>
<evidence type="ECO:0000313" key="4">
    <source>
        <dbReference type="Proteomes" id="UP000283644"/>
    </source>
</evidence>
<dbReference type="OrthoDB" id="286404at2"/>